<sequence length="97" mass="10458">MTTDAFTISEAVIRAEWIGAMTTPAPDEAWEGITEAEASARWDSFIRKVKTDAARTAWNEGRDALALAIAGPADENGMRRSPTNPYTSRISDGGDQA</sequence>
<evidence type="ECO:0000256" key="1">
    <source>
        <dbReference type="SAM" id="MobiDB-lite"/>
    </source>
</evidence>
<name>A0ABW4Q379_9MICO</name>
<dbReference type="EMBL" id="JBHUFL010000003">
    <property type="protein sequence ID" value="MFD1836395.1"/>
    <property type="molecule type" value="Genomic_DNA"/>
</dbReference>
<feature type="region of interest" description="Disordered" evidence="1">
    <location>
        <begin position="73"/>
        <end position="97"/>
    </location>
</feature>
<comment type="caution">
    <text evidence="2">The sequence shown here is derived from an EMBL/GenBank/DDBJ whole genome shotgun (WGS) entry which is preliminary data.</text>
</comment>
<evidence type="ECO:0000313" key="3">
    <source>
        <dbReference type="Proteomes" id="UP001597280"/>
    </source>
</evidence>
<dbReference type="Proteomes" id="UP001597280">
    <property type="component" value="Unassembled WGS sequence"/>
</dbReference>
<gene>
    <name evidence="2" type="ORF">ACFSDA_15125</name>
</gene>
<reference evidence="3" key="1">
    <citation type="journal article" date="2019" name="Int. J. Syst. Evol. Microbiol.">
        <title>The Global Catalogue of Microorganisms (GCM) 10K type strain sequencing project: providing services to taxonomists for standard genome sequencing and annotation.</title>
        <authorList>
            <consortium name="The Broad Institute Genomics Platform"/>
            <consortium name="The Broad Institute Genome Sequencing Center for Infectious Disease"/>
            <person name="Wu L."/>
            <person name="Ma J."/>
        </authorList>
    </citation>
    <scope>NUCLEOTIDE SEQUENCE [LARGE SCALE GENOMIC DNA]</scope>
    <source>
        <strain evidence="3">JCM 11650</strain>
    </source>
</reference>
<feature type="compositionally biased region" description="Polar residues" evidence="1">
    <location>
        <begin position="81"/>
        <end position="90"/>
    </location>
</feature>
<protein>
    <submittedName>
        <fullName evidence="2">Uncharacterized protein</fullName>
    </submittedName>
</protein>
<proteinExistence type="predicted"/>
<keyword evidence="3" id="KW-1185">Reference proteome</keyword>
<organism evidence="2 3">
    <name type="scientific">Brachybacterium rhamnosum</name>
    <dbReference type="NCBI Taxonomy" id="173361"/>
    <lineage>
        <taxon>Bacteria</taxon>
        <taxon>Bacillati</taxon>
        <taxon>Actinomycetota</taxon>
        <taxon>Actinomycetes</taxon>
        <taxon>Micrococcales</taxon>
        <taxon>Dermabacteraceae</taxon>
        <taxon>Brachybacterium</taxon>
    </lineage>
</organism>
<dbReference type="RefSeq" id="WP_343905849.1">
    <property type="nucleotide sequence ID" value="NZ_BAAAIS010000003.1"/>
</dbReference>
<accession>A0ABW4Q379</accession>
<evidence type="ECO:0000313" key="2">
    <source>
        <dbReference type="EMBL" id="MFD1836395.1"/>
    </source>
</evidence>